<name>R7ZX17_9BACT</name>
<reference evidence="1 2" key="1">
    <citation type="submission" date="2013-02" db="EMBL/GenBank/DDBJ databases">
        <title>A novel strain isolated from Lonar lake, Maharashtra, India.</title>
        <authorList>
            <person name="Singh A."/>
        </authorList>
    </citation>
    <scope>NUCLEOTIDE SEQUENCE [LARGE SCALE GENOMIC DNA]</scope>
    <source>
        <strain evidence="1 2">AK24</strain>
    </source>
</reference>
<comment type="caution">
    <text evidence="1">The sequence shown here is derived from an EMBL/GenBank/DDBJ whole genome shotgun (WGS) entry which is preliminary data.</text>
</comment>
<dbReference type="EMBL" id="AQHR01000022">
    <property type="protein sequence ID" value="EON78705.1"/>
    <property type="molecule type" value="Genomic_DNA"/>
</dbReference>
<evidence type="ECO:0000313" key="2">
    <source>
        <dbReference type="Proteomes" id="UP000013909"/>
    </source>
</evidence>
<accession>R7ZX17</accession>
<dbReference type="AlphaFoldDB" id="R7ZX17"/>
<sequence length="37" mass="4236">MGKTNTGKLLFRNYSFLAPREVNGKPKNQQISESMYS</sequence>
<evidence type="ECO:0000313" key="1">
    <source>
        <dbReference type="EMBL" id="EON78705.1"/>
    </source>
</evidence>
<dbReference type="Proteomes" id="UP000013909">
    <property type="component" value="Unassembled WGS sequence"/>
</dbReference>
<proteinExistence type="predicted"/>
<gene>
    <name evidence="1" type="ORF">ADIS_0602</name>
</gene>
<keyword evidence="2" id="KW-1185">Reference proteome</keyword>
<protein>
    <submittedName>
        <fullName evidence="1">Uncharacterized protein</fullName>
    </submittedName>
</protein>
<organism evidence="1 2">
    <name type="scientific">Lunatimonas lonarensis</name>
    <dbReference type="NCBI Taxonomy" id="1232681"/>
    <lineage>
        <taxon>Bacteria</taxon>
        <taxon>Pseudomonadati</taxon>
        <taxon>Bacteroidota</taxon>
        <taxon>Cytophagia</taxon>
        <taxon>Cytophagales</taxon>
        <taxon>Cyclobacteriaceae</taxon>
    </lineage>
</organism>